<dbReference type="PANTHER" id="PTHR30290:SF9">
    <property type="entry name" value="OLIGOPEPTIDE-BINDING PROTEIN APPA"/>
    <property type="match status" value="1"/>
</dbReference>
<evidence type="ECO:0000256" key="2">
    <source>
        <dbReference type="ARBA" id="ARBA00022448"/>
    </source>
</evidence>
<dbReference type="InterPro" id="IPR000914">
    <property type="entry name" value="SBP_5_dom"/>
</dbReference>
<gene>
    <name evidence="5" type="ORF">S01H1_07997</name>
</gene>
<keyword evidence="3" id="KW-0732">Signal</keyword>
<dbReference type="SUPFAM" id="SSF53850">
    <property type="entry name" value="Periplasmic binding protein-like II"/>
    <property type="match status" value="1"/>
</dbReference>
<dbReference type="GO" id="GO:1904680">
    <property type="term" value="F:peptide transmembrane transporter activity"/>
    <property type="evidence" value="ECO:0007669"/>
    <property type="project" value="TreeGrafter"/>
</dbReference>
<reference evidence="5" key="1">
    <citation type="journal article" date="2014" name="Front. Microbiol.">
        <title>High frequency of phylogenetically diverse reductive dehalogenase-homologous genes in deep subseafloor sedimentary metagenomes.</title>
        <authorList>
            <person name="Kawai M."/>
            <person name="Futagami T."/>
            <person name="Toyoda A."/>
            <person name="Takaki Y."/>
            <person name="Nishi S."/>
            <person name="Hori S."/>
            <person name="Arai W."/>
            <person name="Tsubouchi T."/>
            <person name="Morono Y."/>
            <person name="Uchiyama I."/>
            <person name="Ito T."/>
            <person name="Fujiyama A."/>
            <person name="Inagaki F."/>
            <person name="Takami H."/>
        </authorList>
    </citation>
    <scope>NUCLEOTIDE SEQUENCE</scope>
    <source>
        <strain evidence="5">Expedition CK06-06</strain>
    </source>
</reference>
<proteinExistence type="inferred from homology"/>
<sequence length="462" mass="53416">MLAESWEIVDLHTIIYHIREGVRWQDVAPVNGREFVAADVTNYIDWRIQADREQSGDETVYSDQEDWLAARADETSAQAWVAEIEELGVELWSAVSPNESYWHAPDKYTLIYKTYNEKFNNVTAGSGFLIWPHELWESYPEEDLNDWDKQCGTGPYYVVDHVSESSMTFERNPNYFKSDPLHPENQLPYVQTVIALAIPDQSTYMAAIRTHKIDYASMGLSDAQTLLRSNPELLYDEFLPPTSNVTFVRNDIPPFDDVRVRQAMMLALDHEAIADELYDGHATILTWPIMPQWRFSYTPLEELPESARKLYEYHPDEAKQLMIDAGYPNGFKTSIYSWTYPSRVESMLIIKEYLAEIDIDVTVVPMQGSEYVSLLLNTVWLEGDPFEHMMLDFFNNSQEYYPFSNYLGGVAEWETGRGSGLNLARVDDQEFRDLFAVDGKNYYGILDEMERYALIKALNVKA</sequence>
<evidence type="ECO:0000256" key="3">
    <source>
        <dbReference type="ARBA" id="ARBA00022729"/>
    </source>
</evidence>
<dbReference type="InterPro" id="IPR030678">
    <property type="entry name" value="Peptide/Ni-bd"/>
</dbReference>
<comment type="caution">
    <text evidence="5">The sequence shown here is derived from an EMBL/GenBank/DDBJ whole genome shotgun (WGS) entry which is preliminary data.</text>
</comment>
<dbReference type="GO" id="GO:0043190">
    <property type="term" value="C:ATP-binding cassette (ABC) transporter complex"/>
    <property type="evidence" value="ECO:0007669"/>
    <property type="project" value="InterPro"/>
</dbReference>
<organism evidence="5">
    <name type="scientific">marine sediment metagenome</name>
    <dbReference type="NCBI Taxonomy" id="412755"/>
    <lineage>
        <taxon>unclassified sequences</taxon>
        <taxon>metagenomes</taxon>
        <taxon>ecological metagenomes</taxon>
    </lineage>
</organism>
<dbReference type="InterPro" id="IPR039424">
    <property type="entry name" value="SBP_5"/>
</dbReference>
<feature type="domain" description="Solute-binding protein family 5" evidence="4">
    <location>
        <begin position="2"/>
        <end position="371"/>
    </location>
</feature>
<name>X0RW57_9ZZZZ</name>
<dbReference type="GO" id="GO:0015833">
    <property type="term" value="P:peptide transport"/>
    <property type="evidence" value="ECO:0007669"/>
    <property type="project" value="TreeGrafter"/>
</dbReference>
<dbReference type="Gene3D" id="3.10.105.10">
    <property type="entry name" value="Dipeptide-binding Protein, Domain 3"/>
    <property type="match status" value="1"/>
</dbReference>
<dbReference type="AlphaFoldDB" id="X0RW57"/>
<evidence type="ECO:0000313" key="5">
    <source>
        <dbReference type="EMBL" id="GAF73054.1"/>
    </source>
</evidence>
<evidence type="ECO:0000259" key="4">
    <source>
        <dbReference type="Pfam" id="PF00496"/>
    </source>
</evidence>
<accession>X0RW57</accession>
<dbReference type="Pfam" id="PF00496">
    <property type="entry name" value="SBP_bac_5"/>
    <property type="match status" value="1"/>
</dbReference>
<dbReference type="PIRSF" id="PIRSF002741">
    <property type="entry name" value="MppA"/>
    <property type="match status" value="1"/>
</dbReference>
<dbReference type="CDD" id="cd00995">
    <property type="entry name" value="PBP2_NikA_DppA_OppA_like"/>
    <property type="match status" value="1"/>
</dbReference>
<keyword evidence="2" id="KW-0813">Transport</keyword>
<dbReference type="EMBL" id="BARS01004103">
    <property type="protein sequence ID" value="GAF73054.1"/>
    <property type="molecule type" value="Genomic_DNA"/>
</dbReference>
<dbReference type="Gene3D" id="3.40.190.10">
    <property type="entry name" value="Periplasmic binding protein-like II"/>
    <property type="match status" value="1"/>
</dbReference>
<feature type="non-terminal residue" evidence="5">
    <location>
        <position position="462"/>
    </location>
</feature>
<protein>
    <recommendedName>
        <fullName evidence="4">Solute-binding protein family 5 domain-containing protein</fullName>
    </recommendedName>
</protein>
<dbReference type="GO" id="GO:0042597">
    <property type="term" value="C:periplasmic space"/>
    <property type="evidence" value="ECO:0007669"/>
    <property type="project" value="UniProtKB-ARBA"/>
</dbReference>
<evidence type="ECO:0000256" key="1">
    <source>
        <dbReference type="ARBA" id="ARBA00005695"/>
    </source>
</evidence>
<comment type="similarity">
    <text evidence="1">Belongs to the bacterial solute-binding protein 5 family.</text>
</comment>
<dbReference type="PANTHER" id="PTHR30290">
    <property type="entry name" value="PERIPLASMIC BINDING COMPONENT OF ABC TRANSPORTER"/>
    <property type="match status" value="1"/>
</dbReference>